<dbReference type="SUPFAM" id="SSF50494">
    <property type="entry name" value="Trypsin-like serine proteases"/>
    <property type="match status" value="1"/>
</dbReference>
<dbReference type="InterPro" id="IPR001254">
    <property type="entry name" value="Trypsin_dom"/>
</dbReference>
<feature type="chain" id="PRO_5035228004" description="Peptidase S1 domain-containing protein" evidence="5">
    <location>
        <begin position="17"/>
        <end position="1794"/>
    </location>
</feature>
<dbReference type="PANTHER" id="PTHR24126">
    <property type="entry name" value="ANKYRIN REPEAT, PH AND SEC7 DOMAIN CONTAINING PROTEIN SECG-RELATED"/>
    <property type="match status" value="1"/>
</dbReference>
<dbReference type="SUPFAM" id="SSF48403">
    <property type="entry name" value="Ankyrin repeat"/>
    <property type="match status" value="2"/>
</dbReference>
<dbReference type="Gene3D" id="1.25.40.20">
    <property type="entry name" value="Ankyrin repeat-containing domain"/>
    <property type="match status" value="3"/>
</dbReference>
<dbReference type="EMBL" id="JABDTM020028570">
    <property type="protein sequence ID" value="KAH0808740.1"/>
    <property type="molecule type" value="Genomic_DNA"/>
</dbReference>
<reference evidence="7" key="2">
    <citation type="submission" date="2021-08" db="EMBL/GenBank/DDBJ databases">
        <authorList>
            <person name="Eriksson T."/>
        </authorList>
    </citation>
    <scope>NUCLEOTIDE SEQUENCE</scope>
    <source>
        <strain evidence="7">Stoneville</strain>
        <tissue evidence="7">Whole head</tissue>
    </source>
</reference>
<feature type="repeat" description="ANK" evidence="4">
    <location>
        <begin position="1668"/>
        <end position="1702"/>
    </location>
</feature>
<feature type="repeat" description="ANK" evidence="4">
    <location>
        <begin position="1598"/>
        <end position="1630"/>
    </location>
</feature>
<dbReference type="InterPro" id="IPR002110">
    <property type="entry name" value="Ankyrin_rpt"/>
</dbReference>
<keyword evidence="1" id="KW-0677">Repeat</keyword>
<name>A0A8J6H602_TENMO</name>
<evidence type="ECO:0000256" key="3">
    <source>
        <dbReference type="ARBA" id="ARBA00023157"/>
    </source>
</evidence>
<keyword evidence="5" id="KW-0732">Signal</keyword>
<dbReference type="SMART" id="SM00248">
    <property type="entry name" value="ANK"/>
    <property type="match status" value="11"/>
</dbReference>
<dbReference type="Pfam" id="PF00023">
    <property type="entry name" value="Ank"/>
    <property type="match status" value="1"/>
</dbReference>
<sequence length="1794" mass="205618">MHLLLTIFLCFGATLADEGEIQEPWLHYSTAALSGQFPWHVNIVSNSMRSCGGAIISEEWVLTVAHCVQEAKELLIFHGSNDRNSVDTGVSYSNHLIIHEDFDNETRRNDIALIKLDSPLTFDDSVNSIDVAEKELPPGKEITIVGWGLTNDENLVDKEDTLYTATVRSINDTLCQQFYGVEVVGPEMVCVNGGVPVESPYESDDGGPINLTGSYKYEYYFTAHLILNLITNEEVENFRLSSNNKDFGSFDDVVVEIKYFKSEAWVTYAVQLKYKEEKKSVVINGLTKNCGLEKVKKYIESCKFHQSVLLIYFTNSTFDQFKENGKSVVVTYDNKIVGYESSSLDSLLSIKEKGQCYKFGIKDGNLSEEEAKFFNSFYLYSGQVSVPEICSSTREKFEKLFDCKSSDAFNQYINFIEEWCLSKGRNGTKKKLDKRRMQRVVALRVLSEFIRPLSFSSNQVNQNTKLLRQIISNHHVTSFDQKNYDQVKTLWEDAKSTIDVKEINEIQMEYQVTEKYVEKLDDLDDKKTSAILWLMGKCPLVIDGDDKVEKIVKLLRNEKFVVLSLKFSLRDVSSEFQRFSDLEEEDKTSLQNIKCSLYCTDEVTLKDLNYDRLDDVTTDDLVALTKNTLLIRENEEVLPPCHISRSLSKTTLEFDCLKKISKNNVVVITGSENEERFKCRFKDIKFIPMENHSPASDGGVYTSQKELSEEEFQELKFEHCHQFRYIDDETLEWVRSKGSIEELREYQLESKYFMEEGEFFDSCFTNQVNIICANPGIGKTTLMKSLKNSCLERNLTVLVTCRIHSSYFRKRITDPDQFIEYILNETLKKCANRQLVLHFLKCEGRMQFFWDGLDEINVQNLETVKNIVKNLAGKRHRQWITSRNNLKCSLETSFNVFAKTLTQFNDDQQRKYIGNRLKCVEKESEIFQIIKRNIDIFPYNNILGIPLQIFMLTELLSTNQQKYLDLLNKTFSLAQLYEHFVEQKFIVYFREKENFNENNDDLSDRNEKEKNSRICDYRNVAFAKYFKKDIASVNSRSKQFLTEIKNNNNKDIFGFVTSVSEELVPEFCHNSFGEYFAGSYIAENKKEVVKESDLSDEKYSNIRFFVDLILAKDSEPHLYVLYRNSNLLKEKVSVSQLNCEDSAGRSPYEVACTWRKKYPLHKITKSTLKDSNDTRHFTKSLKKVSPEELELQKIIIHLESHCQTSNVSLFFRDFYIFLPFTKISVYDLIQIGKLKNNDDFTILFYAVQFDYSTVFNSFKIIPHMTQLLELGCEFKSAETLKFILSNRSNKDTLLKNVKLLSKMCCPEFTNIFQDCGIDVNLKDTEGMTVAHYVCREHNYEAVKFLIQFKADLDSADQKGKTPLHCACQTRQDLDILDEMLKDPKSESPFLNSSGELKRLIKSFESRNHRDPYQVVENLIENKAKVNTVDRQGKTPLHYACESAFEDVVSLLIEKNADVKIRDKCGKTPLHCACQNASDNLTIILTDRGADVNALDKSSRTPLHYACSHASAGVIEILLTKGAKVDTEDEDKKTPLHHAAINPTVTVEMVEVLLRNGASMDAKDENGKTPLHYACENAHDNVVNFLIKSSQSVNVEDNHGKTLLHYACANSNHDVVKLLIDGKGCLDQKDKSGKLPLHYACGSVLDEVTGGFLEMMLKKGANVNDRDASGKTALHYVCDNEYVVDNAVDMLTKAGADVNAKDESGKMPLHYACQNRYVSKSAVKILIEKGAKVNVADNSHRLPLKYAEENQLDHVVTVLNEHISKMKTRQIASVPVPVRTRSKSMLQRFQINKPF</sequence>
<dbReference type="Pfam" id="PF12796">
    <property type="entry name" value="Ank_2"/>
    <property type="match status" value="4"/>
</dbReference>
<feature type="domain" description="Peptidase S1" evidence="6">
    <location>
        <begin position="16"/>
        <end position="271"/>
    </location>
</feature>
<dbReference type="Pfam" id="PF00089">
    <property type="entry name" value="Trypsin"/>
    <property type="match status" value="1"/>
</dbReference>
<protein>
    <recommendedName>
        <fullName evidence="6">Peptidase S1 domain-containing protein</fullName>
    </recommendedName>
</protein>
<evidence type="ECO:0000256" key="4">
    <source>
        <dbReference type="PROSITE-ProRule" id="PRU00023"/>
    </source>
</evidence>
<feature type="repeat" description="ANK" evidence="4">
    <location>
        <begin position="1464"/>
        <end position="1496"/>
    </location>
</feature>
<proteinExistence type="predicted"/>
<dbReference type="InterPro" id="IPR001314">
    <property type="entry name" value="Peptidase_S1A"/>
</dbReference>
<feature type="signal peptide" evidence="5">
    <location>
        <begin position="1"/>
        <end position="16"/>
    </location>
</feature>
<dbReference type="SMART" id="SM00020">
    <property type="entry name" value="Tryp_SPc"/>
    <property type="match status" value="1"/>
</dbReference>
<feature type="repeat" description="ANK" evidence="4">
    <location>
        <begin position="1325"/>
        <end position="1357"/>
    </location>
</feature>
<accession>A0A8J6H602</accession>
<feature type="repeat" description="ANK" evidence="4">
    <location>
        <begin position="1431"/>
        <end position="1463"/>
    </location>
</feature>
<dbReference type="InterPro" id="IPR036770">
    <property type="entry name" value="Ankyrin_rpt-contain_sf"/>
</dbReference>
<feature type="repeat" description="ANK" evidence="4">
    <location>
        <begin position="1631"/>
        <end position="1667"/>
    </location>
</feature>
<reference evidence="7" key="1">
    <citation type="journal article" date="2020" name="J Insects Food Feed">
        <title>The yellow mealworm (Tenebrio molitor) genome: a resource for the emerging insects as food and feed industry.</title>
        <authorList>
            <person name="Eriksson T."/>
            <person name="Andere A."/>
            <person name="Kelstrup H."/>
            <person name="Emery V."/>
            <person name="Picard C."/>
        </authorList>
    </citation>
    <scope>NUCLEOTIDE SEQUENCE</scope>
    <source>
        <strain evidence="7">Stoneville</strain>
        <tissue evidence="7">Whole head</tissue>
    </source>
</reference>
<evidence type="ECO:0000256" key="2">
    <source>
        <dbReference type="ARBA" id="ARBA00023043"/>
    </source>
</evidence>
<evidence type="ECO:0000256" key="1">
    <source>
        <dbReference type="ARBA" id="ARBA00022737"/>
    </source>
</evidence>
<dbReference type="PROSITE" id="PS50240">
    <property type="entry name" value="TRYPSIN_DOM"/>
    <property type="match status" value="1"/>
</dbReference>
<dbReference type="Gene3D" id="2.40.10.10">
    <property type="entry name" value="Trypsin-like serine proteases"/>
    <property type="match status" value="2"/>
</dbReference>
<evidence type="ECO:0000313" key="8">
    <source>
        <dbReference type="Proteomes" id="UP000719412"/>
    </source>
</evidence>
<dbReference type="PRINTS" id="PR01415">
    <property type="entry name" value="ANKYRIN"/>
</dbReference>
<dbReference type="PRINTS" id="PR00722">
    <property type="entry name" value="CHYMOTRYPSIN"/>
</dbReference>
<organism evidence="7 8">
    <name type="scientific">Tenebrio molitor</name>
    <name type="common">Yellow mealworm beetle</name>
    <dbReference type="NCBI Taxonomy" id="7067"/>
    <lineage>
        <taxon>Eukaryota</taxon>
        <taxon>Metazoa</taxon>
        <taxon>Ecdysozoa</taxon>
        <taxon>Arthropoda</taxon>
        <taxon>Hexapoda</taxon>
        <taxon>Insecta</taxon>
        <taxon>Pterygota</taxon>
        <taxon>Neoptera</taxon>
        <taxon>Endopterygota</taxon>
        <taxon>Coleoptera</taxon>
        <taxon>Polyphaga</taxon>
        <taxon>Cucujiformia</taxon>
        <taxon>Tenebrionidae</taxon>
        <taxon>Tenebrio</taxon>
    </lineage>
</organism>
<dbReference type="GO" id="GO:0004252">
    <property type="term" value="F:serine-type endopeptidase activity"/>
    <property type="evidence" value="ECO:0007669"/>
    <property type="project" value="InterPro"/>
</dbReference>
<dbReference type="Gene3D" id="3.40.50.300">
    <property type="entry name" value="P-loop containing nucleotide triphosphate hydrolases"/>
    <property type="match status" value="1"/>
</dbReference>
<feature type="repeat" description="ANK" evidence="4">
    <location>
        <begin position="1497"/>
        <end position="1529"/>
    </location>
</feature>
<keyword evidence="2 4" id="KW-0040">ANK repeat</keyword>
<evidence type="ECO:0000256" key="5">
    <source>
        <dbReference type="SAM" id="SignalP"/>
    </source>
</evidence>
<keyword evidence="3" id="KW-1015">Disulfide bond</keyword>
<feature type="repeat" description="ANK" evidence="4">
    <location>
        <begin position="1565"/>
        <end position="1597"/>
    </location>
</feature>
<dbReference type="PANTHER" id="PTHR24126:SF14">
    <property type="entry name" value="ANK_REP_REGION DOMAIN-CONTAINING PROTEIN"/>
    <property type="match status" value="1"/>
</dbReference>
<dbReference type="CDD" id="cd00190">
    <property type="entry name" value="Tryp_SPc"/>
    <property type="match status" value="1"/>
</dbReference>
<dbReference type="Proteomes" id="UP000719412">
    <property type="component" value="Unassembled WGS sequence"/>
</dbReference>
<gene>
    <name evidence="7" type="ORF">GEV33_014050</name>
</gene>
<dbReference type="InterPro" id="IPR009003">
    <property type="entry name" value="Peptidase_S1_PA"/>
</dbReference>
<evidence type="ECO:0000259" key="6">
    <source>
        <dbReference type="PROSITE" id="PS50240"/>
    </source>
</evidence>
<keyword evidence="8" id="KW-1185">Reference proteome</keyword>
<feature type="repeat" description="ANK" evidence="4">
    <location>
        <begin position="1703"/>
        <end position="1737"/>
    </location>
</feature>
<dbReference type="PROSITE" id="PS50297">
    <property type="entry name" value="ANK_REP_REGION"/>
    <property type="match status" value="9"/>
</dbReference>
<comment type="caution">
    <text evidence="7">The sequence shown here is derived from an EMBL/GenBank/DDBJ whole genome shotgun (WGS) entry which is preliminary data.</text>
</comment>
<dbReference type="FunFam" id="2.40.10.10:FF:000068">
    <property type="entry name" value="transmembrane protease serine 2"/>
    <property type="match status" value="1"/>
</dbReference>
<feature type="repeat" description="ANK" evidence="4">
    <location>
        <begin position="1530"/>
        <end position="1564"/>
    </location>
</feature>
<evidence type="ECO:0000313" key="7">
    <source>
        <dbReference type="EMBL" id="KAH0808740.1"/>
    </source>
</evidence>
<dbReference type="InterPro" id="IPR027417">
    <property type="entry name" value="P-loop_NTPase"/>
</dbReference>
<dbReference type="GO" id="GO:0006508">
    <property type="term" value="P:proteolysis"/>
    <property type="evidence" value="ECO:0007669"/>
    <property type="project" value="InterPro"/>
</dbReference>
<dbReference type="InterPro" id="IPR043504">
    <property type="entry name" value="Peptidase_S1_PA_chymotrypsin"/>
</dbReference>
<dbReference type="PROSITE" id="PS50088">
    <property type="entry name" value="ANK_REPEAT"/>
    <property type="match status" value="10"/>
</dbReference>